<dbReference type="InterPro" id="IPR036821">
    <property type="entry name" value="Peptide_deformylase_sf"/>
</dbReference>
<dbReference type="Proteomes" id="UP000054935">
    <property type="component" value="Unassembled WGS sequence"/>
</dbReference>
<dbReference type="CDD" id="cd00487">
    <property type="entry name" value="Pep_deformylase"/>
    <property type="match status" value="1"/>
</dbReference>
<evidence type="ECO:0000256" key="1">
    <source>
        <dbReference type="ARBA" id="ARBA00010759"/>
    </source>
</evidence>
<feature type="binding site" evidence="2">
    <location>
        <position position="92"/>
    </location>
    <ligand>
        <name>Fe cation</name>
        <dbReference type="ChEBI" id="CHEBI:24875"/>
    </ligand>
</feature>
<dbReference type="EC" id="3.5.1.88" evidence="2"/>
<keyword evidence="2 3" id="KW-0378">Hydrolase</keyword>
<dbReference type="InterPro" id="IPR023635">
    <property type="entry name" value="Peptide_deformylase"/>
</dbReference>
<dbReference type="GO" id="GO:0006412">
    <property type="term" value="P:translation"/>
    <property type="evidence" value="ECO:0007669"/>
    <property type="project" value="UniProtKB-UniRule"/>
</dbReference>
<proteinExistence type="inferred from homology"/>
<evidence type="ECO:0000313" key="4">
    <source>
        <dbReference type="Proteomes" id="UP000054935"/>
    </source>
</evidence>
<dbReference type="OrthoDB" id="9804313at2"/>
<name>A0A0P1GA70_9RHOB</name>
<comment type="cofactor">
    <cofactor evidence="2">
        <name>Fe(2+)</name>
        <dbReference type="ChEBI" id="CHEBI:29033"/>
    </cofactor>
    <text evidence="2">Binds 1 Fe(2+) ion.</text>
</comment>
<dbReference type="STRING" id="441103.TRN7648_01931"/>
<dbReference type="Gene3D" id="3.90.45.10">
    <property type="entry name" value="Peptide deformylase"/>
    <property type="match status" value="1"/>
</dbReference>
<dbReference type="NCBIfam" id="TIGR00079">
    <property type="entry name" value="pept_deformyl"/>
    <property type="match status" value="1"/>
</dbReference>
<dbReference type="GO" id="GO:0042586">
    <property type="term" value="F:peptide deformylase activity"/>
    <property type="evidence" value="ECO:0007669"/>
    <property type="project" value="UniProtKB-UniRule"/>
</dbReference>
<keyword evidence="2" id="KW-0648">Protein biosynthesis</keyword>
<keyword evidence="4" id="KW-1185">Reference proteome</keyword>
<dbReference type="AlphaFoldDB" id="A0A0P1GA70"/>
<feature type="binding site" evidence="2">
    <location>
        <position position="134"/>
    </location>
    <ligand>
        <name>Fe cation</name>
        <dbReference type="ChEBI" id="CHEBI:24875"/>
    </ligand>
</feature>
<dbReference type="HAMAP" id="MF_00163">
    <property type="entry name" value="Pep_deformylase"/>
    <property type="match status" value="1"/>
</dbReference>
<feature type="active site" evidence="2">
    <location>
        <position position="135"/>
    </location>
</feature>
<dbReference type="EMBL" id="CYSE01000003">
    <property type="protein sequence ID" value="CUH78342.1"/>
    <property type="molecule type" value="Genomic_DNA"/>
</dbReference>
<organism evidence="3 4">
    <name type="scientific">Tropicibacter naphthalenivorans</name>
    <dbReference type="NCBI Taxonomy" id="441103"/>
    <lineage>
        <taxon>Bacteria</taxon>
        <taxon>Pseudomonadati</taxon>
        <taxon>Pseudomonadota</taxon>
        <taxon>Alphaproteobacteria</taxon>
        <taxon>Rhodobacterales</taxon>
        <taxon>Roseobacteraceae</taxon>
        <taxon>Tropicibacter</taxon>
    </lineage>
</organism>
<comment type="function">
    <text evidence="2">Removes the formyl group from the N-terminal Met of newly synthesized proteins. Requires at least a dipeptide for an efficient rate of reaction. N-terminal L-methionine is a prerequisite for activity but the enzyme has broad specificity at other positions.</text>
</comment>
<sequence>MTALPILHWPDPRLSQVCAPADPAEVGGLISDMFETMYAAPGRGLAGPQVGAMLRVFVMDAGWKDGDKTPLACINPSILAASDELVPSAEGCLSMPGVTALTQRHAEITLAFTDLAGQPQQRALTGFEAICAQHELDHLDGIMHFDRMAPGDRAALLSRYEALS</sequence>
<dbReference type="RefSeq" id="WP_058247440.1">
    <property type="nucleotide sequence ID" value="NZ_CYSE01000003.1"/>
</dbReference>
<protein>
    <recommendedName>
        <fullName evidence="2">Peptide deformylase</fullName>
        <shortName evidence="2">PDF</shortName>
        <ecNumber evidence="2">3.5.1.88</ecNumber>
    </recommendedName>
    <alternativeName>
        <fullName evidence="2">Polypeptide deformylase</fullName>
    </alternativeName>
</protein>
<dbReference type="PANTHER" id="PTHR10458">
    <property type="entry name" value="PEPTIDE DEFORMYLASE"/>
    <property type="match status" value="1"/>
</dbReference>
<accession>A0A0P1GA70</accession>
<feature type="binding site" evidence="2">
    <location>
        <position position="138"/>
    </location>
    <ligand>
        <name>Fe cation</name>
        <dbReference type="ChEBI" id="CHEBI:24875"/>
    </ligand>
</feature>
<dbReference type="PIRSF" id="PIRSF004749">
    <property type="entry name" value="Pep_def"/>
    <property type="match status" value="1"/>
</dbReference>
<dbReference type="PRINTS" id="PR01576">
    <property type="entry name" value="PDEFORMYLASE"/>
</dbReference>
<dbReference type="GO" id="GO:0046872">
    <property type="term" value="F:metal ion binding"/>
    <property type="evidence" value="ECO:0007669"/>
    <property type="project" value="UniProtKB-KW"/>
</dbReference>
<evidence type="ECO:0000256" key="2">
    <source>
        <dbReference type="HAMAP-Rule" id="MF_00163"/>
    </source>
</evidence>
<comment type="similarity">
    <text evidence="1 2">Belongs to the polypeptide deformylase family.</text>
</comment>
<reference evidence="3 4" key="1">
    <citation type="submission" date="2015-09" db="EMBL/GenBank/DDBJ databases">
        <authorList>
            <consortium name="Swine Surveillance"/>
        </authorList>
    </citation>
    <scope>NUCLEOTIDE SEQUENCE [LARGE SCALE GENOMIC DNA]</scope>
    <source>
        <strain evidence="3 4">CECT 7648</strain>
    </source>
</reference>
<comment type="catalytic activity">
    <reaction evidence="2">
        <text>N-terminal N-formyl-L-methionyl-[peptide] + H2O = N-terminal L-methionyl-[peptide] + formate</text>
        <dbReference type="Rhea" id="RHEA:24420"/>
        <dbReference type="Rhea" id="RHEA-COMP:10639"/>
        <dbReference type="Rhea" id="RHEA-COMP:10640"/>
        <dbReference type="ChEBI" id="CHEBI:15377"/>
        <dbReference type="ChEBI" id="CHEBI:15740"/>
        <dbReference type="ChEBI" id="CHEBI:49298"/>
        <dbReference type="ChEBI" id="CHEBI:64731"/>
        <dbReference type="EC" id="3.5.1.88"/>
    </reaction>
</comment>
<dbReference type="NCBIfam" id="NF001159">
    <property type="entry name" value="PRK00150.1-3"/>
    <property type="match status" value="1"/>
</dbReference>
<dbReference type="Pfam" id="PF01327">
    <property type="entry name" value="Pep_deformylase"/>
    <property type="match status" value="1"/>
</dbReference>
<dbReference type="SUPFAM" id="SSF56420">
    <property type="entry name" value="Peptide deformylase"/>
    <property type="match status" value="1"/>
</dbReference>
<gene>
    <name evidence="3" type="primary">def_3</name>
    <name evidence="2" type="synonym">def</name>
    <name evidence="3" type="ORF">TRN7648_01931</name>
</gene>
<evidence type="ECO:0000313" key="3">
    <source>
        <dbReference type="EMBL" id="CUH78342.1"/>
    </source>
</evidence>
<dbReference type="PANTHER" id="PTHR10458:SF22">
    <property type="entry name" value="PEPTIDE DEFORMYLASE"/>
    <property type="match status" value="1"/>
</dbReference>
<keyword evidence="2" id="KW-0408">Iron</keyword>
<keyword evidence="2" id="KW-0479">Metal-binding</keyword>